<evidence type="ECO:0000259" key="7">
    <source>
        <dbReference type="Pfam" id="PF03799"/>
    </source>
</evidence>
<reference evidence="8 9" key="1">
    <citation type="journal article" date="2024" name="Front. Microbiol.">
        <title>Novel thermophilic genera Geochorda gen. nov. and Carboxydochorda gen. nov. from the deep terrestrial subsurface reveal the ecophysiological diversity in the class Limnochordia.</title>
        <authorList>
            <person name="Karnachuk O.V."/>
            <person name="Lukina A.P."/>
            <person name="Avakyan M.R."/>
            <person name="Kadnikov V.V."/>
            <person name="Begmatov S."/>
            <person name="Beletsky A.V."/>
            <person name="Vlasova K.G."/>
            <person name="Novikov A.A."/>
            <person name="Shcherbakova V.A."/>
            <person name="Mardanov A.V."/>
            <person name="Ravin N.V."/>
        </authorList>
    </citation>
    <scope>NUCLEOTIDE SEQUENCE [LARGE SCALE GENOMIC DNA]</scope>
    <source>
        <strain evidence="8 9">L945</strain>
    </source>
</reference>
<keyword evidence="5" id="KW-1133">Transmembrane helix</keyword>
<dbReference type="InterPro" id="IPR005548">
    <property type="entry name" value="Cell_div_FtsQ/DivIB_C"/>
</dbReference>
<evidence type="ECO:0000256" key="2">
    <source>
        <dbReference type="ARBA" id="ARBA00022519"/>
    </source>
</evidence>
<keyword evidence="2" id="KW-0997">Cell inner membrane</keyword>
<gene>
    <name evidence="8" type="ORF">U7230_06330</name>
</gene>
<evidence type="ECO:0000256" key="4">
    <source>
        <dbReference type="ARBA" id="ARBA00022692"/>
    </source>
</evidence>
<dbReference type="RefSeq" id="WP_324717886.1">
    <property type="nucleotide sequence ID" value="NZ_CP141615.1"/>
</dbReference>
<keyword evidence="3 8" id="KW-0132">Cell division</keyword>
<dbReference type="Proteomes" id="UP001332192">
    <property type="component" value="Chromosome"/>
</dbReference>
<evidence type="ECO:0000313" key="8">
    <source>
        <dbReference type="EMBL" id="WRP18613.1"/>
    </source>
</evidence>
<dbReference type="Pfam" id="PF03799">
    <property type="entry name" value="FtsQ_DivIB_C"/>
    <property type="match status" value="1"/>
</dbReference>
<evidence type="ECO:0000256" key="6">
    <source>
        <dbReference type="ARBA" id="ARBA00023306"/>
    </source>
</evidence>
<keyword evidence="1" id="KW-1003">Cell membrane</keyword>
<organism evidence="8 9">
    <name type="scientific">Carboxydichorda subterranea</name>
    <dbReference type="NCBI Taxonomy" id="3109565"/>
    <lineage>
        <taxon>Bacteria</taxon>
        <taxon>Bacillati</taxon>
        <taxon>Bacillota</taxon>
        <taxon>Limnochordia</taxon>
        <taxon>Limnochordales</taxon>
        <taxon>Geochordaceae</taxon>
        <taxon>Carboxydichorda</taxon>
    </lineage>
</organism>
<keyword evidence="4" id="KW-0812">Transmembrane</keyword>
<dbReference type="PANTHER" id="PTHR35851:SF1">
    <property type="entry name" value="CELL DIVISION PROTEIN FTSQ"/>
    <property type="match status" value="1"/>
</dbReference>
<accession>A0ABZ1C3G2</accession>
<keyword evidence="9" id="KW-1185">Reference proteome</keyword>
<dbReference type="GO" id="GO:0051301">
    <property type="term" value="P:cell division"/>
    <property type="evidence" value="ECO:0007669"/>
    <property type="project" value="UniProtKB-KW"/>
</dbReference>
<evidence type="ECO:0000256" key="5">
    <source>
        <dbReference type="ARBA" id="ARBA00022989"/>
    </source>
</evidence>
<name>A0ABZ1C3G2_9FIRM</name>
<protein>
    <submittedName>
        <fullName evidence="8">Cell division protein FtsQ/DivIB</fullName>
    </submittedName>
</protein>
<dbReference type="PANTHER" id="PTHR35851">
    <property type="entry name" value="CELL DIVISION PROTEIN FTSQ"/>
    <property type="match status" value="1"/>
</dbReference>
<evidence type="ECO:0000313" key="9">
    <source>
        <dbReference type="Proteomes" id="UP001332192"/>
    </source>
</evidence>
<feature type="domain" description="Cell division protein FtsQ/DivIB C-terminal" evidence="7">
    <location>
        <begin position="104"/>
        <end position="227"/>
    </location>
</feature>
<proteinExistence type="predicted"/>
<keyword evidence="5" id="KW-0472">Membrane</keyword>
<sequence>MTRPSLRAPASVAGVALVAALGVYGAAASPLFSVSRVTVSGAGAEVGDRLVARLRWGQGRNVLDVQQREIDRAVAMEPRIASARLVRHLPSVLEVRVIPRGPVAYVATGQSIVEVDKQGRVLGPPPAGTSRELPVITGAWQPGAVPEPLEPAPQAVALGAELADRLLPLLGGRLSELHLDAERGEWRLLLTDGSSVEWGVAGDGQGSALSPDDLRRLTLLSALLQRLGPGDMPFQADMRNGDRVTWSRATSHGPAPAKDASGL</sequence>
<keyword evidence="6" id="KW-0131">Cell cycle</keyword>
<dbReference type="InterPro" id="IPR026579">
    <property type="entry name" value="FtsQ"/>
</dbReference>
<evidence type="ECO:0000256" key="1">
    <source>
        <dbReference type="ARBA" id="ARBA00022475"/>
    </source>
</evidence>
<dbReference type="EMBL" id="CP141615">
    <property type="protein sequence ID" value="WRP18613.1"/>
    <property type="molecule type" value="Genomic_DNA"/>
</dbReference>
<evidence type="ECO:0000256" key="3">
    <source>
        <dbReference type="ARBA" id="ARBA00022618"/>
    </source>
</evidence>